<organism evidence="2 3">
    <name type="scientific">Roseimaritima multifibrata</name>
    <dbReference type="NCBI Taxonomy" id="1930274"/>
    <lineage>
        <taxon>Bacteria</taxon>
        <taxon>Pseudomonadati</taxon>
        <taxon>Planctomycetota</taxon>
        <taxon>Planctomycetia</taxon>
        <taxon>Pirellulales</taxon>
        <taxon>Pirellulaceae</taxon>
        <taxon>Roseimaritima</taxon>
    </lineage>
</organism>
<feature type="domain" description="HD-GYP" evidence="1">
    <location>
        <begin position="110"/>
        <end position="300"/>
    </location>
</feature>
<sequence>MDADLYRADESARRLVLYRGSDYPLTIEDLQRLRERGVSRLFIESDRRDDYQQYLRKMVFESDSESSLPVSARTEALGAVVRDILQNAFAGGDANETIQSAHELGTLTANILSEDTFAASDLSRVLSHDYATFTHSANVAFYAGVLAKHLGYSKEDIQQITTGGLIHDLGKLEIDDKILSKPARLDEREFREIKRHPTLGFIQVAERSDVTCGQLMMVYQHHERLDGGGYPVGVTANEIHPWAKICTVVDVFEALTSHRPYRTPMAKARAIELMQRDLGTAFDPEIFACWEEITRNCWHN</sequence>
<dbReference type="InterPro" id="IPR003607">
    <property type="entry name" value="HD/PDEase_dom"/>
</dbReference>
<protein>
    <submittedName>
        <fullName evidence="2">Cyclic di-GMP phosphodiesterase response regulator RpfG</fullName>
        <ecNumber evidence="2">3.1.4.52</ecNumber>
    </submittedName>
</protein>
<dbReference type="KEGG" id="rml:FF011L_07700"/>
<dbReference type="Gene3D" id="1.10.3210.10">
    <property type="entry name" value="Hypothetical protein af1432"/>
    <property type="match status" value="1"/>
</dbReference>
<gene>
    <name evidence="2" type="primary">rpfG_2</name>
    <name evidence="2" type="ORF">FF011L_07700</name>
</gene>
<reference evidence="2 3" key="1">
    <citation type="submission" date="2019-02" db="EMBL/GenBank/DDBJ databases">
        <title>Deep-cultivation of Planctomycetes and their phenomic and genomic characterization uncovers novel biology.</title>
        <authorList>
            <person name="Wiegand S."/>
            <person name="Jogler M."/>
            <person name="Boedeker C."/>
            <person name="Pinto D."/>
            <person name="Vollmers J."/>
            <person name="Rivas-Marin E."/>
            <person name="Kohn T."/>
            <person name="Peeters S.H."/>
            <person name="Heuer A."/>
            <person name="Rast P."/>
            <person name="Oberbeckmann S."/>
            <person name="Bunk B."/>
            <person name="Jeske O."/>
            <person name="Meyerdierks A."/>
            <person name="Storesund J.E."/>
            <person name="Kallscheuer N."/>
            <person name="Luecker S."/>
            <person name="Lage O.M."/>
            <person name="Pohl T."/>
            <person name="Merkel B.J."/>
            <person name="Hornburger P."/>
            <person name="Mueller R.-W."/>
            <person name="Bruemmer F."/>
            <person name="Labrenz M."/>
            <person name="Spormann A.M."/>
            <person name="Op den Camp H."/>
            <person name="Overmann J."/>
            <person name="Amann R."/>
            <person name="Jetten M.S.M."/>
            <person name="Mascher T."/>
            <person name="Medema M.H."/>
            <person name="Devos D.P."/>
            <person name="Kaster A.-K."/>
            <person name="Ovreas L."/>
            <person name="Rohde M."/>
            <person name="Galperin M.Y."/>
            <person name="Jogler C."/>
        </authorList>
    </citation>
    <scope>NUCLEOTIDE SEQUENCE [LARGE SCALE GENOMIC DNA]</scope>
    <source>
        <strain evidence="2 3">FF011L</strain>
    </source>
</reference>
<dbReference type="SMART" id="SM00471">
    <property type="entry name" value="HDc"/>
    <property type="match status" value="1"/>
</dbReference>
<keyword evidence="2" id="KW-0378">Hydrolase</keyword>
<dbReference type="GO" id="GO:0071111">
    <property type="term" value="F:cyclic-guanylate-specific phosphodiesterase activity"/>
    <property type="evidence" value="ECO:0007669"/>
    <property type="project" value="UniProtKB-EC"/>
</dbReference>
<evidence type="ECO:0000259" key="1">
    <source>
        <dbReference type="PROSITE" id="PS51832"/>
    </source>
</evidence>
<proteinExistence type="predicted"/>
<dbReference type="CDD" id="cd00077">
    <property type="entry name" value="HDc"/>
    <property type="match status" value="1"/>
</dbReference>
<keyword evidence="3" id="KW-1185">Reference proteome</keyword>
<evidence type="ECO:0000313" key="2">
    <source>
        <dbReference type="EMBL" id="QDS92034.1"/>
    </source>
</evidence>
<dbReference type="OrthoDB" id="9759601at2"/>
<dbReference type="Pfam" id="PF13487">
    <property type="entry name" value="HD_5"/>
    <property type="match status" value="1"/>
</dbReference>
<dbReference type="SUPFAM" id="SSF109604">
    <property type="entry name" value="HD-domain/PDEase-like"/>
    <property type="match status" value="1"/>
</dbReference>
<name>A0A517MAX9_9BACT</name>
<dbReference type="Proteomes" id="UP000320672">
    <property type="component" value="Chromosome"/>
</dbReference>
<dbReference type="PANTHER" id="PTHR43155:SF2">
    <property type="entry name" value="CYCLIC DI-GMP PHOSPHODIESTERASE PA4108"/>
    <property type="match status" value="1"/>
</dbReference>
<evidence type="ECO:0000313" key="3">
    <source>
        <dbReference type="Proteomes" id="UP000320672"/>
    </source>
</evidence>
<dbReference type="EMBL" id="CP036262">
    <property type="protein sequence ID" value="QDS92034.1"/>
    <property type="molecule type" value="Genomic_DNA"/>
</dbReference>
<dbReference type="EC" id="3.1.4.52" evidence="2"/>
<accession>A0A517MAX9</accession>
<dbReference type="PANTHER" id="PTHR43155">
    <property type="entry name" value="CYCLIC DI-GMP PHOSPHODIESTERASE PA4108-RELATED"/>
    <property type="match status" value="1"/>
</dbReference>
<dbReference type="InterPro" id="IPR037522">
    <property type="entry name" value="HD_GYP_dom"/>
</dbReference>
<dbReference type="AlphaFoldDB" id="A0A517MAX9"/>
<dbReference type="PROSITE" id="PS51832">
    <property type="entry name" value="HD_GYP"/>
    <property type="match status" value="1"/>
</dbReference>